<proteinExistence type="predicted"/>
<name>A0AAN9CYQ7_9TELE</name>
<comment type="caution">
    <text evidence="1">The sequence shown here is derived from an EMBL/GenBank/DDBJ whole genome shotgun (WGS) entry which is preliminary data.</text>
</comment>
<dbReference type="EMBL" id="JAYKXH010000011">
    <property type="protein sequence ID" value="KAK7152513.1"/>
    <property type="molecule type" value="Genomic_DNA"/>
</dbReference>
<keyword evidence="2" id="KW-1185">Reference proteome</keyword>
<sequence>MSLSDIKPPPKDFNGHMDMDDFWDKLALQMIGPTLPSLSTPITTFGHHGLEEIHASPVNA</sequence>
<protein>
    <submittedName>
        <fullName evidence="1">Uncharacterized protein</fullName>
    </submittedName>
</protein>
<dbReference type="Proteomes" id="UP001364617">
    <property type="component" value="Unassembled WGS sequence"/>
</dbReference>
<organism evidence="1 2">
    <name type="scientific">Phoxinus phoxinus</name>
    <name type="common">Eurasian minnow</name>
    <dbReference type="NCBI Taxonomy" id="58324"/>
    <lineage>
        <taxon>Eukaryota</taxon>
        <taxon>Metazoa</taxon>
        <taxon>Chordata</taxon>
        <taxon>Craniata</taxon>
        <taxon>Vertebrata</taxon>
        <taxon>Euteleostomi</taxon>
        <taxon>Actinopterygii</taxon>
        <taxon>Neopterygii</taxon>
        <taxon>Teleostei</taxon>
        <taxon>Ostariophysi</taxon>
        <taxon>Cypriniformes</taxon>
        <taxon>Leuciscidae</taxon>
        <taxon>Phoxininae</taxon>
        <taxon>Phoxinus</taxon>
    </lineage>
</organism>
<gene>
    <name evidence="1" type="ORF">R3I93_010663</name>
</gene>
<evidence type="ECO:0000313" key="1">
    <source>
        <dbReference type="EMBL" id="KAK7152513.1"/>
    </source>
</evidence>
<accession>A0AAN9CYQ7</accession>
<evidence type="ECO:0000313" key="2">
    <source>
        <dbReference type="Proteomes" id="UP001364617"/>
    </source>
</evidence>
<reference evidence="1 2" key="1">
    <citation type="submission" date="2024-02" db="EMBL/GenBank/DDBJ databases">
        <title>Chromosome-level genome assembly of the Eurasian Minnow (Phoxinus phoxinus).</title>
        <authorList>
            <person name="Oriowo T.O."/>
            <person name="Martin S."/>
            <person name="Stange M."/>
            <person name="Chrysostomakis Y."/>
            <person name="Brown T."/>
            <person name="Winkler S."/>
            <person name="Kukowka S."/>
            <person name="Myers E.W."/>
            <person name="Bohne A."/>
        </authorList>
    </citation>
    <scope>NUCLEOTIDE SEQUENCE [LARGE SCALE GENOMIC DNA]</scope>
    <source>
        <strain evidence="1">ZFMK-TIS-60720</strain>
        <tissue evidence="1">Whole Organism</tissue>
    </source>
</reference>
<dbReference type="AlphaFoldDB" id="A0AAN9CYQ7"/>